<dbReference type="Pfam" id="PF09924">
    <property type="entry name" value="LPG_synthase_C"/>
    <property type="match status" value="1"/>
</dbReference>
<dbReference type="GO" id="GO:0005524">
    <property type="term" value="F:ATP binding"/>
    <property type="evidence" value="ECO:0007669"/>
    <property type="project" value="UniProtKB-KW"/>
</dbReference>
<keyword evidence="6" id="KW-0547">Nucleotide-binding</keyword>
<dbReference type="PROSITE" id="PS50862">
    <property type="entry name" value="AA_TRNA_LIGASE_II"/>
    <property type="match status" value="1"/>
</dbReference>
<accession>W3XDB1</accession>
<dbReference type="OrthoDB" id="372395at2759"/>
<evidence type="ECO:0000313" key="14">
    <source>
        <dbReference type="EMBL" id="ETS83171.1"/>
    </source>
</evidence>
<dbReference type="InterPro" id="IPR024320">
    <property type="entry name" value="LPG_synthase_C"/>
</dbReference>
<dbReference type="InterPro" id="IPR045864">
    <property type="entry name" value="aa-tRNA-synth_II/BPL/LPL"/>
</dbReference>
<evidence type="ECO:0000256" key="3">
    <source>
        <dbReference type="ARBA" id="ARBA00012841"/>
    </source>
</evidence>
<evidence type="ECO:0000256" key="4">
    <source>
        <dbReference type="ARBA" id="ARBA00022490"/>
    </source>
</evidence>
<feature type="domain" description="Aminoacyl-transfer RNA synthetases class-II family profile" evidence="13">
    <location>
        <begin position="243"/>
        <end position="543"/>
    </location>
</feature>
<dbReference type="NCBIfam" id="TIGR00458">
    <property type="entry name" value="aspS_nondisc"/>
    <property type="match status" value="1"/>
</dbReference>
<dbReference type="AlphaFoldDB" id="W3XDB1"/>
<keyword evidence="7" id="KW-0067">ATP-binding</keyword>
<dbReference type="Pfam" id="PF00152">
    <property type="entry name" value="tRNA-synt_2"/>
    <property type="match status" value="1"/>
</dbReference>
<name>W3XDB1_PESFW</name>
<dbReference type="SUPFAM" id="SSF50249">
    <property type="entry name" value="Nucleic acid-binding proteins"/>
    <property type="match status" value="1"/>
</dbReference>
<dbReference type="GO" id="GO:0003723">
    <property type="term" value="F:RNA binding"/>
    <property type="evidence" value="ECO:0007669"/>
    <property type="project" value="TreeGrafter"/>
</dbReference>
<dbReference type="NCBIfam" id="NF003483">
    <property type="entry name" value="PRK05159.1"/>
    <property type="match status" value="1"/>
</dbReference>
<dbReference type="GO" id="GO:0017101">
    <property type="term" value="C:aminoacyl-tRNA synthetase multienzyme complex"/>
    <property type="evidence" value="ECO:0007669"/>
    <property type="project" value="TreeGrafter"/>
</dbReference>
<dbReference type="PRINTS" id="PR01042">
    <property type="entry name" value="TRNASYNTHASP"/>
</dbReference>
<evidence type="ECO:0000256" key="2">
    <source>
        <dbReference type="ARBA" id="ARBA00005312"/>
    </source>
</evidence>
<dbReference type="KEGG" id="pfy:PFICI_05047"/>
<feature type="compositionally biased region" description="Basic and acidic residues" evidence="12">
    <location>
        <begin position="49"/>
        <end position="81"/>
    </location>
</feature>
<protein>
    <recommendedName>
        <fullName evidence="11">Probable aspartate--tRNA ligase, cytoplasmic</fullName>
        <ecNumber evidence="3">6.1.1.12</ecNumber>
    </recommendedName>
</protein>
<feature type="region of interest" description="Disordered" evidence="12">
    <location>
        <begin position="1"/>
        <end position="85"/>
    </location>
</feature>
<evidence type="ECO:0000256" key="1">
    <source>
        <dbReference type="ARBA" id="ARBA00004496"/>
    </source>
</evidence>
<gene>
    <name evidence="14" type="ORF">PFICI_05047</name>
</gene>
<dbReference type="InterPro" id="IPR004364">
    <property type="entry name" value="Aa-tRNA-synt_II"/>
</dbReference>
<keyword evidence="5" id="KW-0436">Ligase</keyword>
<keyword evidence="4" id="KW-0963">Cytoplasm</keyword>
<reference evidence="15" key="1">
    <citation type="journal article" date="2015" name="BMC Genomics">
        <title>Genomic and transcriptomic analysis of the endophytic fungus Pestalotiopsis fici reveals its lifestyle and high potential for synthesis of natural products.</title>
        <authorList>
            <person name="Wang X."/>
            <person name="Zhang X."/>
            <person name="Liu L."/>
            <person name="Xiang M."/>
            <person name="Wang W."/>
            <person name="Sun X."/>
            <person name="Che Y."/>
            <person name="Guo L."/>
            <person name="Liu G."/>
            <person name="Guo L."/>
            <person name="Wang C."/>
            <person name="Yin W.B."/>
            <person name="Stadler M."/>
            <person name="Zhang X."/>
            <person name="Liu X."/>
        </authorList>
    </citation>
    <scope>NUCLEOTIDE SEQUENCE [LARGE SCALE GENOMIC DNA]</scope>
    <source>
        <strain evidence="15">W106-1 / CGMCC3.15140</strain>
    </source>
</reference>
<evidence type="ECO:0000256" key="7">
    <source>
        <dbReference type="ARBA" id="ARBA00022840"/>
    </source>
</evidence>
<dbReference type="FunFam" id="3.30.930.10:FF:000038">
    <property type="entry name" value="Aspartate--tRNA ligase"/>
    <property type="match status" value="1"/>
</dbReference>
<dbReference type="CDD" id="cd04320">
    <property type="entry name" value="AspRS_cyto_N"/>
    <property type="match status" value="1"/>
</dbReference>
<dbReference type="PANTHER" id="PTHR43450:SF2">
    <property type="entry name" value="ASPARTATE--TRNA LIGASE"/>
    <property type="match status" value="1"/>
</dbReference>
<comment type="catalytic activity">
    <reaction evidence="10">
        <text>tRNA(Asp) + L-aspartate + ATP = L-aspartyl-tRNA(Asp) + AMP + diphosphate</text>
        <dbReference type="Rhea" id="RHEA:19649"/>
        <dbReference type="Rhea" id="RHEA-COMP:9660"/>
        <dbReference type="Rhea" id="RHEA-COMP:9678"/>
        <dbReference type="ChEBI" id="CHEBI:29991"/>
        <dbReference type="ChEBI" id="CHEBI:30616"/>
        <dbReference type="ChEBI" id="CHEBI:33019"/>
        <dbReference type="ChEBI" id="CHEBI:78442"/>
        <dbReference type="ChEBI" id="CHEBI:78516"/>
        <dbReference type="ChEBI" id="CHEBI:456215"/>
        <dbReference type="EC" id="6.1.1.12"/>
    </reaction>
</comment>
<evidence type="ECO:0000256" key="10">
    <source>
        <dbReference type="ARBA" id="ARBA00047904"/>
    </source>
</evidence>
<comment type="subcellular location">
    <subcellularLocation>
        <location evidence="1">Cytoplasm</location>
    </subcellularLocation>
</comment>
<evidence type="ECO:0000256" key="11">
    <source>
        <dbReference type="ARBA" id="ARBA00070516"/>
    </source>
</evidence>
<dbReference type="EMBL" id="KI912111">
    <property type="protein sequence ID" value="ETS83171.1"/>
    <property type="molecule type" value="Genomic_DNA"/>
</dbReference>
<evidence type="ECO:0000256" key="6">
    <source>
        <dbReference type="ARBA" id="ARBA00022741"/>
    </source>
</evidence>
<dbReference type="GeneID" id="19270060"/>
<dbReference type="InterPro" id="IPR002312">
    <property type="entry name" value="Asp/Asn-tRNA-synth_IIb"/>
</dbReference>
<dbReference type="RefSeq" id="XP_007831819.1">
    <property type="nucleotide sequence ID" value="XM_007833628.1"/>
</dbReference>
<dbReference type="Gene3D" id="2.40.50.140">
    <property type="entry name" value="Nucleic acid-binding proteins"/>
    <property type="match status" value="1"/>
</dbReference>
<dbReference type="GO" id="GO:0004815">
    <property type="term" value="F:aspartate-tRNA ligase activity"/>
    <property type="evidence" value="ECO:0007669"/>
    <property type="project" value="UniProtKB-EC"/>
</dbReference>
<dbReference type="GO" id="GO:0006422">
    <property type="term" value="P:aspartyl-tRNA aminoacylation"/>
    <property type="evidence" value="ECO:0007669"/>
    <property type="project" value="InterPro"/>
</dbReference>
<dbReference type="Proteomes" id="UP000030651">
    <property type="component" value="Unassembled WGS sequence"/>
</dbReference>
<dbReference type="SUPFAM" id="SSF55681">
    <property type="entry name" value="Class II aaRS and biotin synthetases"/>
    <property type="match status" value="1"/>
</dbReference>
<dbReference type="GO" id="GO:0005829">
    <property type="term" value="C:cytosol"/>
    <property type="evidence" value="ECO:0007669"/>
    <property type="project" value="TreeGrafter"/>
</dbReference>
<dbReference type="InterPro" id="IPR006195">
    <property type="entry name" value="aa-tRNA-synth_II"/>
</dbReference>
<dbReference type="eggNOG" id="KOG0556">
    <property type="taxonomic scope" value="Eukaryota"/>
</dbReference>
<keyword evidence="15" id="KW-1185">Reference proteome</keyword>
<dbReference type="EC" id="6.1.1.12" evidence="3"/>
<proteinExistence type="inferred from homology"/>
<dbReference type="PANTHER" id="PTHR43450">
    <property type="entry name" value="ASPARTYL-TRNA SYNTHETASE"/>
    <property type="match status" value="1"/>
</dbReference>
<keyword evidence="9" id="KW-0030">Aminoacyl-tRNA synthetase</keyword>
<dbReference type="STRING" id="1229662.W3XDB1"/>
<evidence type="ECO:0000313" key="15">
    <source>
        <dbReference type="Proteomes" id="UP000030651"/>
    </source>
</evidence>
<evidence type="ECO:0000259" key="13">
    <source>
        <dbReference type="PROSITE" id="PS50862"/>
    </source>
</evidence>
<dbReference type="InterPro" id="IPR012340">
    <property type="entry name" value="NA-bd_OB-fold"/>
</dbReference>
<organism evidence="14 15">
    <name type="scientific">Pestalotiopsis fici (strain W106-1 / CGMCC3.15140)</name>
    <dbReference type="NCBI Taxonomy" id="1229662"/>
    <lineage>
        <taxon>Eukaryota</taxon>
        <taxon>Fungi</taxon>
        <taxon>Dikarya</taxon>
        <taxon>Ascomycota</taxon>
        <taxon>Pezizomycotina</taxon>
        <taxon>Sordariomycetes</taxon>
        <taxon>Xylariomycetidae</taxon>
        <taxon>Amphisphaeriales</taxon>
        <taxon>Sporocadaceae</taxon>
        <taxon>Pestalotiopsis</taxon>
    </lineage>
</organism>
<dbReference type="OMA" id="EYIVTHA"/>
<dbReference type="HOGENOM" id="CLU_004553_0_2_1"/>
<evidence type="ECO:0000256" key="5">
    <source>
        <dbReference type="ARBA" id="ARBA00022598"/>
    </source>
</evidence>
<comment type="similarity">
    <text evidence="2">Belongs to the class-II aminoacyl-tRNA synthetase family. Type 2 subfamily.</text>
</comment>
<dbReference type="InParanoid" id="W3XDB1"/>
<evidence type="ECO:0000256" key="8">
    <source>
        <dbReference type="ARBA" id="ARBA00022917"/>
    </source>
</evidence>
<sequence>MTVKEGSPRPNTLTGLALQLKGKLKPSSKKQQNGVVEDKGKAAHRHQLKRLEKQEKEERHSRDIQEKQNRWREEHERARSEEDSEMLTRYGMVAEPEDLPAAVQPENIMTIDQVTKLPLGSKIAFRARIHTQRRMSPKLDFLLFRDQTHSIQGVLAHTSTHMIRWVQKLHPESLVYVTGTLKQPPADVRSATEHNVEVDVYSTHLVAAANDLPWDNYEPPEALNTRLQARILDIRHPANIAIFKIRSKIVSQFRRTLEDLEFLEIQTPKLQPAATESGAEVFKVNYFGRKAFLAQSPQLAKQMAISADLRKVFEVGPVFRAENSNTHRHLTEYTGLDIEMEIQHNYHEVMMTVDKCLKNIFAAVQKMPELQVVRERFPSEDLVWLEETLVLPFTEGIQMLREDGADIEVEDLGTRDEIRLGELVKEKYKTDYYILDKFPANARPFYTHRAEDPQFTNSFDIFVRGQEICTGGQRIHNAEKLRESMKNARIPEAGMEEYLSAFDLGPAPHGGAGLGLERVVFLMLKLGDVRNATLFHRDPKSLPEKPPGLPHPEADTTKPWLFTEQPPIEKLIANYGDASNTSWLDERFEIWRHSNGAAVGYCVQDDKFAMTIGDPLCDESQYNEVIAAYKQYVLNELKLTPVWMLVSDHVQDILAQNHKWRTLSCVEEQRVDADHHKEPSKHDVRRVDRENVKVHKVEPNDDFKKRCEEAIEEWKAARKGKKQVHLTEIRPWVDTEHRHYFAAERDNKVLALVVLAQLSPKHGWQVKWAMDFPGAPNGTIEVTVEKALSSVTGNVTFGAGVSEKLTPGAQLHGARAKFLANTYEILVKQLSLANKAGFREKFGVKGDPIFICYPRHGVGVQDLKQFIKFFED</sequence>
<dbReference type="InterPro" id="IPR004523">
    <property type="entry name" value="Asp-tRNA_synthase_2"/>
</dbReference>
<evidence type="ECO:0000256" key="12">
    <source>
        <dbReference type="SAM" id="MobiDB-lite"/>
    </source>
</evidence>
<evidence type="ECO:0000256" key="9">
    <source>
        <dbReference type="ARBA" id="ARBA00023146"/>
    </source>
</evidence>
<keyword evidence="8" id="KW-0648">Protein biosynthesis</keyword>
<dbReference type="Gene3D" id="3.30.930.10">
    <property type="entry name" value="Bira Bifunctional Protein, Domain 2"/>
    <property type="match status" value="1"/>
</dbReference>